<dbReference type="Proteomes" id="UP001211689">
    <property type="component" value="Unassembled WGS sequence"/>
</dbReference>
<dbReference type="PROSITE" id="PS51078">
    <property type="entry name" value="ICLR_ED"/>
    <property type="match status" value="1"/>
</dbReference>
<dbReference type="InterPro" id="IPR029016">
    <property type="entry name" value="GAF-like_dom_sf"/>
</dbReference>
<reference evidence="6 7" key="1">
    <citation type="submission" date="2022-07" db="EMBL/GenBank/DDBJ databases">
        <title>Genome Analysis of Selected Gammaproteobacteria from Nigerian Food snails.</title>
        <authorList>
            <person name="Okafor A.C."/>
        </authorList>
    </citation>
    <scope>NUCLEOTIDE SEQUENCE [LARGE SCALE GENOMIC DNA]</scope>
    <source>
        <strain evidence="6 7">Awg 2</strain>
    </source>
</reference>
<organism evidence="6 7">
    <name type="scientific">Metapseudomonas resinovorans</name>
    <name type="common">Pseudomonas resinovorans</name>
    <dbReference type="NCBI Taxonomy" id="53412"/>
    <lineage>
        <taxon>Bacteria</taxon>
        <taxon>Pseudomonadati</taxon>
        <taxon>Pseudomonadota</taxon>
        <taxon>Gammaproteobacteria</taxon>
        <taxon>Pseudomonadales</taxon>
        <taxon>Pseudomonadaceae</taxon>
        <taxon>Metapseudomonas</taxon>
    </lineage>
</organism>
<dbReference type="InterPro" id="IPR014757">
    <property type="entry name" value="Tscrpt_reg_IclR_C"/>
</dbReference>
<name>A0ABT4Y0V3_METRE</name>
<keyword evidence="2" id="KW-0238">DNA-binding</keyword>
<evidence type="ECO:0000256" key="1">
    <source>
        <dbReference type="ARBA" id="ARBA00023015"/>
    </source>
</evidence>
<keyword evidence="3" id="KW-0804">Transcription</keyword>
<accession>A0ABT4Y0V3</accession>
<evidence type="ECO:0000259" key="4">
    <source>
        <dbReference type="PROSITE" id="PS51077"/>
    </source>
</evidence>
<dbReference type="PROSITE" id="PS51077">
    <property type="entry name" value="HTH_ICLR"/>
    <property type="match status" value="1"/>
</dbReference>
<dbReference type="SUPFAM" id="SSF55781">
    <property type="entry name" value="GAF domain-like"/>
    <property type="match status" value="1"/>
</dbReference>
<dbReference type="Pfam" id="PF09339">
    <property type="entry name" value="HTH_IclR"/>
    <property type="match status" value="1"/>
</dbReference>
<dbReference type="SUPFAM" id="SSF46785">
    <property type="entry name" value="Winged helix' DNA-binding domain"/>
    <property type="match status" value="1"/>
</dbReference>
<evidence type="ECO:0000313" key="6">
    <source>
        <dbReference type="EMBL" id="MDA8482467.1"/>
    </source>
</evidence>
<evidence type="ECO:0000256" key="2">
    <source>
        <dbReference type="ARBA" id="ARBA00023125"/>
    </source>
</evidence>
<protein>
    <submittedName>
        <fullName evidence="6">IclR family transcriptional regulator</fullName>
    </submittedName>
</protein>
<dbReference type="EMBL" id="JANEWF010000003">
    <property type="protein sequence ID" value="MDA8482467.1"/>
    <property type="molecule type" value="Genomic_DNA"/>
</dbReference>
<dbReference type="Pfam" id="PF01614">
    <property type="entry name" value="IclR_C"/>
    <property type="match status" value="1"/>
</dbReference>
<dbReference type="InterPro" id="IPR050707">
    <property type="entry name" value="HTH_MetabolicPath_Reg"/>
</dbReference>
<feature type="domain" description="HTH iclR-type" evidence="4">
    <location>
        <begin position="10"/>
        <end position="71"/>
    </location>
</feature>
<sequence length="256" mass="28863">MHGRDEGGTVRSVERALAIIELLGEHQELGLEQLHYLTGLPKATVSRLLHTLQEQGWLYRGLCDRRYRLCSGRLYGDPRQRFSRRLVEQAAPLMQELSERTGLVTDLSFFDGDDLHVMESVIPDVLRKRYPSNRLVIGLQASLFQSAMGKACLGELDSDEVQRLALRHRLSGDELLRAHEQTHTQGFGERTEGSWEYAVRLPFLIRAVALPIRSGGRPVGSIALHWPRDTHSVESVQQRHLGSLAETVSQLQQSIG</sequence>
<feature type="domain" description="IclR-ED" evidence="5">
    <location>
        <begin position="73"/>
        <end position="256"/>
    </location>
</feature>
<keyword evidence="7" id="KW-1185">Reference proteome</keyword>
<comment type="caution">
    <text evidence="6">The sequence shown here is derived from an EMBL/GenBank/DDBJ whole genome shotgun (WGS) entry which is preliminary data.</text>
</comment>
<gene>
    <name evidence="6" type="ORF">NNO07_05245</name>
</gene>
<dbReference type="PANTHER" id="PTHR30136">
    <property type="entry name" value="HELIX-TURN-HELIX TRANSCRIPTIONAL REGULATOR, ICLR FAMILY"/>
    <property type="match status" value="1"/>
</dbReference>
<dbReference type="InterPro" id="IPR036388">
    <property type="entry name" value="WH-like_DNA-bd_sf"/>
</dbReference>
<dbReference type="InterPro" id="IPR005471">
    <property type="entry name" value="Tscrpt_reg_IclR_N"/>
</dbReference>
<dbReference type="RefSeq" id="WP_190830862.1">
    <property type="nucleotide sequence ID" value="NZ_JANEWF010000003.1"/>
</dbReference>
<dbReference type="InterPro" id="IPR036390">
    <property type="entry name" value="WH_DNA-bd_sf"/>
</dbReference>
<dbReference type="SMART" id="SM00346">
    <property type="entry name" value="HTH_ICLR"/>
    <property type="match status" value="1"/>
</dbReference>
<proteinExistence type="predicted"/>
<dbReference type="PANTHER" id="PTHR30136:SF35">
    <property type="entry name" value="HTH-TYPE TRANSCRIPTIONAL REGULATOR RV1719"/>
    <property type="match status" value="1"/>
</dbReference>
<dbReference type="Gene3D" id="1.10.10.10">
    <property type="entry name" value="Winged helix-like DNA-binding domain superfamily/Winged helix DNA-binding domain"/>
    <property type="match status" value="1"/>
</dbReference>
<keyword evidence="1" id="KW-0805">Transcription regulation</keyword>
<evidence type="ECO:0000259" key="5">
    <source>
        <dbReference type="PROSITE" id="PS51078"/>
    </source>
</evidence>
<evidence type="ECO:0000313" key="7">
    <source>
        <dbReference type="Proteomes" id="UP001211689"/>
    </source>
</evidence>
<evidence type="ECO:0000256" key="3">
    <source>
        <dbReference type="ARBA" id="ARBA00023163"/>
    </source>
</evidence>
<dbReference type="Gene3D" id="3.30.450.40">
    <property type="match status" value="1"/>
</dbReference>